<reference evidence="2" key="1">
    <citation type="submission" date="2018-06" db="EMBL/GenBank/DDBJ databases">
        <title>Genomic Encyclopedia of Type Strains, Phase IV (KMG-V): Genome sequencing to study the core and pangenomes of soil and plant-associated prokaryotes.</title>
        <authorList>
            <person name="Whitman W."/>
        </authorList>
    </citation>
    <scope>NUCLEOTIDE SEQUENCE [LARGE SCALE GENOMIC DNA]</scope>
    <source>
        <strain evidence="2">MLR2-44</strain>
    </source>
</reference>
<comment type="caution">
    <text evidence="2">The sequence shown here is derived from an EMBL/GenBank/DDBJ whole genome shotgun (WGS) entry which is preliminary data.</text>
</comment>
<dbReference type="Pfam" id="PF00085">
    <property type="entry name" value="Thioredoxin"/>
    <property type="match status" value="1"/>
</dbReference>
<gene>
    <name evidence="2" type="ORF">C7416_11662</name>
</gene>
<dbReference type="EMBL" id="QKZN01000016">
    <property type="protein sequence ID" value="PZX22038.1"/>
    <property type="molecule type" value="Genomic_DNA"/>
</dbReference>
<accession>A0A2W7NP87</accession>
<name>A0A2W7NP87_9BURK</name>
<dbReference type="Proteomes" id="UP000249638">
    <property type="component" value="Unassembled WGS sequence"/>
</dbReference>
<evidence type="ECO:0000313" key="3">
    <source>
        <dbReference type="Proteomes" id="UP000249638"/>
    </source>
</evidence>
<dbReference type="InterPro" id="IPR013766">
    <property type="entry name" value="Thioredoxin_domain"/>
</dbReference>
<sequence>MPMTQHYAATEPTRTEVDTLSGATVLEFGAPWCGYCQRAQPALAEAFSVHPDLRHLKIEDGSGRPLGRSFRIKLWPTLVFLRDGQEVARLVRPTEAEPIREAMRRIA</sequence>
<dbReference type="AlphaFoldDB" id="A0A2W7NP87"/>
<dbReference type="InterPro" id="IPR036249">
    <property type="entry name" value="Thioredoxin-like_sf"/>
</dbReference>
<proteinExistence type="predicted"/>
<organism evidence="2 3">
    <name type="scientific">Cupriavidus phytorum</name>
    <dbReference type="NCBI Taxonomy" id="3024399"/>
    <lineage>
        <taxon>Bacteria</taxon>
        <taxon>Pseudomonadati</taxon>
        <taxon>Pseudomonadota</taxon>
        <taxon>Betaproteobacteria</taxon>
        <taxon>Burkholderiales</taxon>
        <taxon>Burkholderiaceae</taxon>
        <taxon>Cupriavidus</taxon>
    </lineage>
</organism>
<dbReference type="PROSITE" id="PS51352">
    <property type="entry name" value="THIOREDOXIN_2"/>
    <property type="match status" value="1"/>
</dbReference>
<keyword evidence="3" id="KW-1185">Reference proteome</keyword>
<evidence type="ECO:0000313" key="2">
    <source>
        <dbReference type="EMBL" id="PZX22038.1"/>
    </source>
</evidence>
<dbReference type="CDD" id="cd02947">
    <property type="entry name" value="TRX_family"/>
    <property type="match status" value="1"/>
</dbReference>
<protein>
    <submittedName>
        <fullName evidence="2">Thioredoxin 1</fullName>
    </submittedName>
</protein>
<dbReference type="Gene3D" id="3.40.30.10">
    <property type="entry name" value="Glutaredoxin"/>
    <property type="match status" value="1"/>
</dbReference>
<evidence type="ECO:0000259" key="1">
    <source>
        <dbReference type="PROSITE" id="PS51352"/>
    </source>
</evidence>
<feature type="domain" description="Thioredoxin" evidence="1">
    <location>
        <begin position="1"/>
        <end position="107"/>
    </location>
</feature>
<dbReference type="SUPFAM" id="SSF52833">
    <property type="entry name" value="Thioredoxin-like"/>
    <property type="match status" value="1"/>
</dbReference>